<feature type="compositionally biased region" description="Basic and acidic residues" evidence="1">
    <location>
        <begin position="378"/>
        <end position="388"/>
    </location>
</feature>
<feature type="region of interest" description="Disordered" evidence="1">
    <location>
        <begin position="888"/>
        <end position="918"/>
    </location>
</feature>
<evidence type="ECO:0000259" key="2">
    <source>
        <dbReference type="Pfam" id="PF26013"/>
    </source>
</evidence>
<dbReference type="Proteomes" id="UP000800235">
    <property type="component" value="Unassembled WGS sequence"/>
</dbReference>
<dbReference type="PANTHER" id="PTHR39601">
    <property type="entry name" value="CHORIOGENIN HMINOR"/>
    <property type="match status" value="1"/>
</dbReference>
<feature type="compositionally biased region" description="Polar residues" evidence="1">
    <location>
        <begin position="157"/>
        <end position="175"/>
    </location>
</feature>
<organism evidence="3 4">
    <name type="scientific">Tothia fuscella</name>
    <dbReference type="NCBI Taxonomy" id="1048955"/>
    <lineage>
        <taxon>Eukaryota</taxon>
        <taxon>Fungi</taxon>
        <taxon>Dikarya</taxon>
        <taxon>Ascomycota</taxon>
        <taxon>Pezizomycotina</taxon>
        <taxon>Dothideomycetes</taxon>
        <taxon>Pleosporomycetidae</taxon>
        <taxon>Venturiales</taxon>
        <taxon>Cylindrosympodiaceae</taxon>
        <taxon>Tothia</taxon>
    </lineage>
</organism>
<accession>A0A9P4TVF7</accession>
<feature type="region of interest" description="Disordered" evidence="1">
    <location>
        <begin position="932"/>
        <end position="977"/>
    </location>
</feature>
<feature type="region of interest" description="Disordered" evidence="1">
    <location>
        <begin position="60"/>
        <end position="125"/>
    </location>
</feature>
<comment type="caution">
    <text evidence="3">The sequence shown here is derived from an EMBL/GenBank/DDBJ whole genome shotgun (WGS) entry which is preliminary data.</text>
</comment>
<evidence type="ECO:0000256" key="1">
    <source>
        <dbReference type="SAM" id="MobiDB-lite"/>
    </source>
</evidence>
<feature type="region of interest" description="Disordered" evidence="1">
    <location>
        <begin position="138"/>
        <end position="237"/>
    </location>
</feature>
<feature type="compositionally biased region" description="Low complexity" evidence="1">
    <location>
        <begin position="351"/>
        <end position="370"/>
    </location>
</feature>
<feature type="compositionally biased region" description="Polar residues" evidence="1">
    <location>
        <begin position="92"/>
        <end position="106"/>
    </location>
</feature>
<feature type="compositionally biased region" description="Low complexity" evidence="1">
    <location>
        <begin position="63"/>
        <end position="77"/>
    </location>
</feature>
<proteinExistence type="predicted"/>
<name>A0A9P4TVF7_9PEZI</name>
<keyword evidence="4" id="KW-1185">Reference proteome</keyword>
<evidence type="ECO:0000313" key="3">
    <source>
        <dbReference type="EMBL" id="KAF2423799.1"/>
    </source>
</evidence>
<sequence>MCAKLKDGNRTRMEAAVVPPAHNPSNSVVDEISEQNFNMMAKTRGIHDIIGLQSRTYARRSSSRSASNRLSSIFSASTSDLPTPLPERQRRNSAANPQNLERTSNGAYGPWFPPQSQVASQQHKRIDSVQYKRPYNQHLAPLTPPADVHRKPLPRDGSSQSTIPSLESANSSPTIGSRPPSMHSSQPSSPYNTHPNIYPHSALEPQHVSKVQPVPRSAGNASPKAEKAKRKSWFGGNKHFKKDAERQAPTSWILGHGGAQPPYNLDHLIHAQPVPELWNNDGDCFVYLFPRTSGKGPSFRVDSSVFSSSSVLTEMAHGKVYSIPGAGQTTAQLASAQKRHISVDMGRRFVSTASRPSSSSGTPPISYSASNSMSDPSEDSHDPRHLGDGQDGGPIHLYLPIALSAAAATKSANPRAFLTSNDMDTLVSARNLFAFLLGQAIVATERKNTIFSVFLRISELLTSFGFSNLDGSTFGEIAHTSFDMYVEELHLGDVRASREKTIESIILAERMRSVMLYNEAFVHAVGKYDALLEVNPLKFGMILTITRQRLERAHMDLEVRTRNIEQKLVDFNFPAIFAGVMNSKTADEAKTVKFGEWGRSFHDMRNWFMNYYRGRFGAWPPKASSKKNNLETSGLNRLVLLELYRDLSDLYDLIVDRENLTTRTADLVVEDDYDGEDADGPMQRALRKVLNEYDRSTPPVQPPMPFDTPIIPSLTAIGDKKAEAKARTKKLKKDTLNHVLHASYNKEANLATPFLDAFREYEYRRAEGSTISRIADIRQGQWIFLYAVLQSLPMLVVDAPAVKWTQGVEYFLCEPPRSGVPWVKEDPTANRSWYSIAGGAGVVSLPSDAIEHGIEGIYRRSHCWEMAEKWTAHSQIMSNIVAETLEAPLQPPPSFGAMPGAPKSRDSSPGSDSGRSKRKSVMMMGLEALPVPAGINPGGVGGGSPHLRAISAADSSKTFDAILGPPAEPAGKKKGKK</sequence>
<feature type="region of interest" description="Disordered" evidence="1">
    <location>
        <begin position="351"/>
        <end position="389"/>
    </location>
</feature>
<dbReference type="InterPro" id="IPR058317">
    <property type="entry name" value="DUF8004"/>
</dbReference>
<dbReference type="AlphaFoldDB" id="A0A9P4TVF7"/>
<gene>
    <name evidence="3" type="ORF">EJ08DRAFT_672390</name>
</gene>
<evidence type="ECO:0000313" key="4">
    <source>
        <dbReference type="Proteomes" id="UP000800235"/>
    </source>
</evidence>
<dbReference type="OrthoDB" id="5300331at2759"/>
<dbReference type="Pfam" id="PF26013">
    <property type="entry name" value="DUF8004"/>
    <property type="match status" value="1"/>
</dbReference>
<dbReference type="PANTHER" id="PTHR39601:SF2">
    <property type="entry name" value="CHORIOGENIN HMINOR"/>
    <property type="match status" value="1"/>
</dbReference>
<reference evidence="3" key="1">
    <citation type="journal article" date="2020" name="Stud. Mycol.">
        <title>101 Dothideomycetes genomes: a test case for predicting lifestyles and emergence of pathogens.</title>
        <authorList>
            <person name="Haridas S."/>
            <person name="Albert R."/>
            <person name="Binder M."/>
            <person name="Bloem J."/>
            <person name="Labutti K."/>
            <person name="Salamov A."/>
            <person name="Andreopoulos B."/>
            <person name="Baker S."/>
            <person name="Barry K."/>
            <person name="Bills G."/>
            <person name="Bluhm B."/>
            <person name="Cannon C."/>
            <person name="Castanera R."/>
            <person name="Culley D."/>
            <person name="Daum C."/>
            <person name="Ezra D."/>
            <person name="Gonzalez J."/>
            <person name="Henrissat B."/>
            <person name="Kuo A."/>
            <person name="Liang C."/>
            <person name="Lipzen A."/>
            <person name="Lutzoni F."/>
            <person name="Magnuson J."/>
            <person name="Mondo S."/>
            <person name="Nolan M."/>
            <person name="Ohm R."/>
            <person name="Pangilinan J."/>
            <person name="Park H.-J."/>
            <person name="Ramirez L."/>
            <person name="Alfaro M."/>
            <person name="Sun H."/>
            <person name="Tritt A."/>
            <person name="Yoshinaga Y."/>
            <person name="Zwiers L.-H."/>
            <person name="Turgeon B."/>
            <person name="Goodwin S."/>
            <person name="Spatafora J."/>
            <person name="Crous P."/>
            <person name="Grigoriev I."/>
        </authorList>
    </citation>
    <scope>NUCLEOTIDE SEQUENCE</scope>
    <source>
        <strain evidence="3">CBS 130266</strain>
    </source>
</reference>
<dbReference type="EMBL" id="MU007077">
    <property type="protein sequence ID" value="KAF2423799.1"/>
    <property type="molecule type" value="Genomic_DNA"/>
</dbReference>
<feature type="domain" description="DUF8004" evidence="2">
    <location>
        <begin position="480"/>
        <end position="573"/>
    </location>
</feature>
<feature type="compositionally biased region" description="Low complexity" evidence="1">
    <location>
        <begin position="177"/>
        <end position="190"/>
    </location>
</feature>
<protein>
    <recommendedName>
        <fullName evidence="2">DUF8004 domain-containing protein</fullName>
    </recommendedName>
</protein>